<feature type="non-terminal residue" evidence="4">
    <location>
        <position position="1"/>
    </location>
</feature>
<dbReference type="EMBL" id="WTFN01000521">
    <property type="protein sequence ID" value="MWK60496.1"/>
    <property type="molecule type" value="Genomic_DNA"/>
</dbReference>
<evidence type="ECO:0000313" key="4">
    <source>
        <dbReference type="EMBL" id="MWK60496.1"/>
    </source>
</evidence>
<reference evidence="4 5" key="1">
    <citation type="submission" date="2019-12" db="EMBL/GenBank/DDBJ databases">
        <title>Draft genome sequence of Pseudomonas otitidis recovered from a chicken carcass.</title>
        <authorList>
            <person name="Vieira T.R."/>
            <person name="Oliviera E.F.C."/>
            <person name="Silva N.M.V."/>
            <person name="Sambrano G.E."/>
            <person name="Cibulski S.P."/>
            <person name="Cardoso M.R.I."/>
        </authorList>
    </citation>
    <scope>NUCLEOTIDE SEQUENCE [LARGE SCALE GENOMIC DNA]</scope>
    <source>
        <strain evidence="4 5">25_K</strain>
    </source>
</reference>
<dbReference type="SUPFAM" id="SSF51338">
    <property type="entry name" value="Composite domain of metallo-dependent hydrolases"/>
    <property type="match status" value="1"/>
</dbReference>
<dbReference type="Pfam" id="PF01979">
    <property type="entry name" value="Amidohydro_1"/>
    <property type="match status" value="1"/>
</dbReference>
<dbReference type="GO" id="GO:0016810">
    <property type="term" value="F:hydrolase activity, acting on carbon-nitrogen (but not peptide) bonds"/>
    <property type="evidence" value="ECO:0007669"/>
    <property type="project" value="InterPro"/>
</dbReference>
<dbReference type="Gene3D" id="3.20.20.140">
    <property type="entry name" value="Metal-dependent hydrolases"/>
    <property type="match status" value="1"/>
</dbReference>
<evidence type="ECO:0000259" key="3">
    <source>
        <dbReference type="Pfam" id="PF01979"/>
    </source>
</evidence>
<feature type="domain" description="Amidohydrolase-related" evidence="3">
    <location>
        <begin position="10"/>
        <end position="89"/>
    </location>
</feature>
<dbReference type="Proteomes" id="UP000461288">
    <property type="component" value="Unassembled WGS sequence"/>
</dbReference>
<keyword evidence="2 4" id="KW-0378">Hydrolase</keyword>
<comment type="similarity">
    <text evidence="1">Belongs to the metallo-dependent hydrolases superfamily. ATZ/TRZ family.</text>
</comment>
<gene>
    <name evidence="4" type="ORF">GO594_31480</name>
</gene>
<evidence type="ECO:0000256" key="2">
    <source>
        <dbReference type="ARBA" id="ARBA00022801"/>
    </source>
</evidence>
<dbReference type="PANTHER" id="PTHR43794:SF11">
    <property type="entry name" value="AMIDOHYDROLASE-RELATED DOMAIN-CONTAINING PROTEIN"/>
    <property type="match status" value="1"/>
</dbReference>
<organism evidence="4 5">
    <name type="scientific">Metapseudomonas otitidis</name>
    <dbReference type="NCBI Taxonomy" id="319939"/>
    <lineage>
        <taxon>Bacteria</taxon>
        <taxon>Pseudomonadati</taxon>
        <taxon>Pseudomonadota</taxon>
        <taxon>Gammaproteobacteria</taxon>
        <taxon>Pseudomonadales</taxon>
        <taxon>Pseudomonadaceae</taxon>
        <taxon>Metapseudomonas</taxon>
    </lineage>
</organism>
<accession>A0A7X3HGQ9</accession>
<sequence length="108" mass="11377">LAKVTTLDPTTGDPWDVLDLATLGGAKALGLDDVCGSLEVGKRADIVTVDLRQLHFVPLMHGRFENVAAHLVFSASGHDVDQVWVDGRLLVDGGEVLSVDVATVMADA</sequence>
<dbReference type="PANTHER" id="PTHR43794">
    <property type="entry name" value="AMINOHYDROLASE SSNA-RELATED"/>
    <property type="match status" value="1"/>
</dbReference>
<feature type="non-terminal residue" evidence="4">
    <location>
        <position position="108"/>
    </location>
</feature>
<dbReference type="RefSeq" id="WP_160483511.1">
    <property type="nucleotide sequence ID" value="NZ_WTFN01000521.1"/>
</dbReference>
<dbReference type="AlphaFoldDB" id="A0A7X3HGQ9"/>
<evidence type="ECO:0000256" key="1">
    <source>
        <dbReference type="ARBA" id="ARBA00006745"/>
    </source>
</evidence>
<dbReference type="Gene3D" id="2.30.40.10">
    <property type="entry name" value="Urease, subunit C, domain 1"/>
    <property type="match status" value="1"/>
</dbReference>
<dbReference type="InterPro" id="IPR050287">
    <property type="entry name" value="MTA/SAH_deaminase"/>
</dbReference>
<name>A0A7X3HGQ9_9GAMM</name>
<evidence type="ECO:0000313" key="5">
    <source>
        <dbReference type="Proteomes" id="UP000461288"/>
    </source>
</evidence>
<comment type="caution">
    <text evidence="4">The sequence shown here is derived from an EMBL/GenBank/DDBJ whole genome shotgun (WGS) entry which is preliminary data.</text>
</comment>
<proteinExistence type="inferred from homology"/>
<protein>
    <submittedName>
        <fullName evidence="4">Amidohydrolase family protein</fullName>
    </submittedName>
</protein>
<dbReference type="InterPro" id="IPR006680">
    <property type="entry name" value="Amidohydro-rel"/>
</dbReference>
<dbReference type="InterPro" id="IPR011059">
    <property type="entry name" value="Metal-dep_hydrolase_composite"/>
</dbReference>